<keyword evidence="2" id="KW-0732">Signal</keyword>
<keyword evidence="4" id="KW-1185">Reference proteome</keyword>
<sequence length="248" mass="26551">MHKRHLASARVRRIVTRGLVTTTALAAVTGVVAQDAAVAAPTGAVAQSDGIGTDGDQRIAAAAIIDFFPSAANLQLSDYDYIRLLWQKAGESGEKWTAVRTAAEATMASSSAEDHVRFIVTGIAEAGKADKKRQDDKAEADRAARLAKSQVLVAVGIPSTPELLGLSDDNFIRAVIKHAAAGPEVQKAGAKALAGDAADWREFIVNGAREAQRRDKDNELKELEEKNRKEAERRGSWPRGRTSRRSSA</sequence>
<evidence type="ECO:0000256" key="1">
    <source>
        <dbReference type="SAM" id="MobiDB-lite"/>
    </source>
</evidence>
<dbReference type="Proteomes" id="UP001501102">
    <property type="component" value="Unassembled WGS sequence"/>
</dbReference>
<feature type="chain" id="PRO_5045593933" description="Secreted protein" evidence="2">
    <location>
        <begin position="27"/>
        <end position="248"/>
    </location>
</feature>
<feature type="compositionally biased region" description="Basic and acidic residues" evidence="1">
    <location>
        <begin position="210"/>
        <end position="235"/>
    </location>
</feature>
<reference evidence="3 4" key="1">
    <citation type="journal article" date="2019" name="Int. J. Syst. Evol. Microbiol.">
        <title>The Global Catalogue of Microorganisms (GCM) 10K type strain sequencing project: providing services to taxonomists for standard genome sequencing and annotation.</title>
        <authorList>
            <consortium name="The Broad Institute Genomics Platform"/>
            <consortium name="The Broad Institute Genome Sequencing Center for Infectious Disease"/>
            <person name="Wu L."/>
            <person name="Ma J."/>
        </authorList>
    </citation>
    <scope>NUCLEOTIDE SEQUENCE [LARGE SCALE GENOMIC DNA]</scope>
    <source>
        <strain evidence="3 4">JCM 4087</strain>
    </source>
</reference>
<comment type="caution">
    <text evidence="3">The sequence shown here is derived from an EMBL/GenBank/DDBJ whole genome shotgun (WGS) entry which is preliminary data.</text>
</comment>
<organism evidence="3 4">
    <name type="scientific">Streptomyces thioluteus</name>
    <dbReference type="NCBI Taxonomy" id="66431"/>
    <lineage>
        <taxon>Bacteria</taxon>
        <taxon>Bacillati</taxon>
        <taxon>Actinomycetota</taxon>
        <taxon>Actinomycetes</taxon>
        <taxon>Kitasatosporales</taxon>
        <taxon>Streptomycetaceae</taxon>
        <taxon>Streptomyces</taxon>
    </lineage>
</organism>
<feature type="region of interest" description="Disordered" evidence="1">
    <location>
        <begin position="209"/>
        <end position="248"/>
    </location>
</feature>
<protein>
    <recommendedName>
        <fullName evidence="5">Secreted protein</fullName>
    </recommendedName>
</protein>
<dbReference type="Pfam" id="PF03752">
    <property type="entry name" value="ALF"/>
    <property type="match status" value="1"/>
</dbReference>
<accession>A0ABN3X6Z2</accession>
<feature type="signal peptide" evidence="2">
    <location>
        <begin position="1"/>
        <end position="26"/>
    </location>
</feature>
<evidence type="ECO:0008006" key="5">
    <source>
        <dbReference type="Google" id="ProtNLM"/>
    </source>
</evidence>
<name>A0ABN3X6Z2_STRTU</name>
<evidence type="ECO:0000313" key="4">
    <source>
        <dbReference type="Proteomes" id="UP001501102"/>
    </source>
</evidence>
<gene>
    <name evidence="3" type="ORF">GCM10020221_35650</name>
</gene>
<dbReference type="InterPro" id="IPR005506">
    <property type="entry name" value="DUF312_ALF"/>
</dbReference>
<dbReference type="EMBL" id="BAAAXZ010000134">
    <property type="protein sequence ID" value="GAA2936771.1"/>
    <property type="molecule type" value="Genomic_DNA"/>
</dbReference>
<proteinExistence type="predicted"/>
<evidence type="ECO:0000313" key="3">
    <source>
        <dbReference type="EMBL" id="GAA2936771.1"/>
    </source>
</evidence>
<evidence type="ECO:0000256" key="2">
    <source>
        <dbReference type="SAM" id="SignalP"/>
    </source>
</evidence>